<dbReference type="Proteomes" id="UP000322887">
    <property type="component" value="Chromosome"/>
</dbReference>
<evidence type="ECO:0000256" key="1">
    <source>
        <dbReference type="SAM" id="MobiDB-lite"/>
    </source>
</evidence>
<evidence type="ECO:0000313" key="2">
    <source>
        <dbReference type="EMBL" id="QEG16726.1"/>
    </source>
</evidence>
<evidence type="ECO:0000313" key="3">
    <source>
        <dbReference type="Proteomes" id="UP000322887"/>
    </source>
</evidence>
<dbReference type="EMBL" id="CP042910">
    <property type="protein sequence ID" value="QEG16726.1"/>
    <property type="molecule type" value="Genomic_DNA"/>
</dbReference>
<sequence length="185" mass="20227">MIATSRTVATAVFTDLVFADGTGATFFLGHRIVAVSAAGIPPAIKGNISRSRVVSLQDLLDQKKEIPQTALCQRLIEGDFAFSFAERVSLDVGMMYVVRAGFRQGNDPIGLGITELTPAEPDFKFTQVDFPQDDGWSPDDDFPFGPVDAGFLEFIWQGTEFGDQIPQRRDHRRSLDGGELAVTGR</sequence>
<organism evidence="2 3">
    <name type="scientific">Gimesia maris</name>
    <dbReference type="NCBI Taxonomy" id="122"/>
    <lineage>
        <taxon>Bacteria</taxon>
        <taxon>Pseudomonadati</taxon>
        <taxon>Planctomycetota</taxon>
        <taxon>Planctomycetia</taxon>
        <taxon>Planctomycetales</taxon>
        <taxon>Planctomycetaceae</taxon>
        <taxon>Gimesia</taxon>
    </lineage>
</organism>
<accession>A0ABX5YLY9</accession>
<reference evidence="2 3" key="1">
    <citation type="submission" date="2019-08" db="EMBL/GenBank/DDBJ databases">
        <title>Deep-cultivation of Planctomycetes and their phenomic and genomic characterization uncovers novel biology.</title>
        <authorList>
            <person name="Wiegand S."/>
            <person name="Jogler M."/>
            <person name="Boedeker C."/>
            <person name="Pinto D."/>
            <person name="Vollmers J."/>
            <person name="Rivas-Marin E."/>
            <person name="Kohn T."/>
            <person name="Peeters S.H."/>
            <person name="Heuer A."/>
            <person name="Rast P."/>
            <person name="Oberbeckmann S."/>
            <person name="Bunk B."/>
            <person name="Jeske O."/>
            <person name="Meyerdierks A."/>
            <person name="Storesund J.E."/>
            <person name="Kallscheuer N."/>
            <person name="Luecker S."/>
            <person name="Lage O.M."/>
            <person name="Pohl T."/>
            <person name="Merkel B.J."/>
            <person name="Hornburger P."/>
            <person name="Mueller R.-W."/>
            <person name="Bruemmer F."/>
            <person name="Labrenz M."/>
            <person name="Spormann A.M."/>
            <person name="Op den Camp H."/>
            <person name="Overmann J."/>
            <person name="Amann R."/>
            <person name="Jetten M.S.M."/>
            <person name="Mascher T."/>
            <person name="Medema M.H."/>
            <person name="Devos D.P."/>
            <person name="Kaster A.-K."/>
            <person name="Ovreas L."/>
            <person name="Rohde M."/>
            <person name="Galperin M.Y."/>
            <person name="Jogler C."/>
        </authorList>
    </citation>
    <scope>NUCLEOTIDE SEQUENCE [LARGE SCALE GENOMIC DNA]</scope>
    <source>
        <strain evidence="2 3">DSM 8797</strain>
    </source>
</reference>
<name>A0ABX5YLY9_9PLAN</name>
<proteinExistence type="predicted"/>
<protein>
    <submittedName>
        <fullName evidence="2">Uncharacterized protein</fullName>
    </submittedName>
</protein>
<feature type="region of interest" description="Disordered" evidence="1">
    <location>
        <begin position="166"/>
        <end position="185"/>
    </location>
</feature>
<keyword evidence="3" id="KW-1185">Reference proteome</keyword>
<gene>
    <name evidence="2" type="ORF">GmarT_25930</name>
</gene>